<keyword evidence="1" id="KW-1133">Transmembrane helix</keyword>
<name>A0ABV7BYL2_9PROT</name>
<feature type="transmembrane region" description="Helical" evidence="1">
    <location>
        <begin position="41"/>
        <end position="58"/>
    </location>
</feature>
<gene>
    <name evidence="2" type="ORF">ACFOD3_19845</name>
</gene>
<proteinExistence type="predicted"/>
<sequence>MFAILLAPLNAFCGLVARNTKLSLIAGLVLGVLAVLTHHEAWASVMAMFVGFVLIWMSEVTNPHRAEQGTVAGD</sequence>
<evidence type="ECO:0000313" key="3">
    <source>
        <dbReference type="Proteomes" id="UP001595420"/>
    </source>
</evidence>
<dbReference type="RefSeq" id="WP_216838244.1">
    <property type="nucleotide sequence ID" value="NZ_JAFNJS010000006.1"/>
</dbReference>
<keyword evidence="3" id="KW-1185">Reference proteome</keyword>
<keyword evidence="1" id="KW-0472">Membrane</keyword>
<evidence type="ECO:0000313" key="2">
    <source>
        <dbReference type="EMBL" id="MFC3002164.1"/>
    </source>
</evidence>
<organism evidence="2 3">
    <name type="scientific">Falsiroseomonas tokyonensis</name>
    <dbReference type="NCBI Taxonomy" id="430521"/>
    <lineage>
        <taxon>Bacteria</taxon>
        <taxon>Pseudomonadati</taxon>
        <taxon>Pseudomonadota</taxon>
        <taxon>Alphaproteobacteria</taxon>
        <taxon>Acetobacterales</taxon>
        <taxon>Roseomonadaceae</taxon>
        <taxon>Falsiroseomonas</taxon>
    </lineage>
</organism>
<comment type="caution">
    <text evidence="2">The sequence shown here is derived from an EMBL/GenBank/DDBJ whole genome shotgun (WGS) entry which is preliminary data.</text>
</comment>
<reference evidence="3" key="1">
    <citation type="journal article" date="2019" name="Int. J. Syst. Evol. Microbiol.">
        <title>The Global Catalogue of Microorganisms (GCM) 10K type strain sequencing project: providing services to taxonomists for standard genome sequencing and annotation.</title>
        <authorList>
            <consortium name="The Broad Institute Genomics Platform"/>
            <consortium name="The Broad Institute Genome Sequencing Center for Infectious Disease"/>
            <person name="Wu L."/>
            <person name="Ma J."/>
        </authorList>
    </citation>
    <scope>NUCLEOTIDE SEQUENCE [LARGE SCALE GENOMIC DNA]</scope>
    <source>
        <strain evidence="3">CGMCC 1.16855</strain>
    </source>
</reference>
<accession>A0ABV7BYL2</accession>
<keyword evidence="1" id="KW-0812">Transmembrane</keyword>
<evidence type="ECO:0000256" key="1">
    <source>
        <dbReference type="SAM" id="Phobius"/>
    </source>
</evidence>
<dbReference type="Proteomes" id="UP001595420">
    <property type="component" value="Unassembled WGS sequence"/>
</dbReference>
<dbReference type="EMBL" id="JBHRSB010000006">
    <property type="protein sequence ID" value="MFC3002164.1"/>
    <property type="molecule type" value="Genomic_DNA"/>
</dbReference>
<protein>
    <submittedName>
        <fullName evidence="2">Uncharacterized protein</fullName>
    </submittedName>
</protein>